<gene>
    <name evidence="3" type="ORF">SAMN04488082_104115</name>
</gene>
<feature type="signal peptide" evidence="1">
    <location>
        <begin position="1"/>
        <end position="25"/>
    </location>
</feature>
<keyword evidence="4" id="KW-1185">Reference proteome</keyword>
<proteinExistence type="predicted"/>
<dbReference type="RefSeq" id="WP_092373229.1">
    <property type="nucleotide sequence ID" value="NZ_FORX01000004.1"/>
</dbReference>
<keyword evidence="1" id="KW-0732">Signal</keyword>
<dbReference type="InterPro" id="IPR008947">
    <property type="entry name" value="PLipase_C/P1_nuclease_dom_sf"/>
</dbReference>
<protein>
    <recommendedName>
        <fullName evidence="2">PKD domain-containing protein</fullName>
    </recommendedName>
</protein>
<sequence>MRIKFFCTALLLLFLALTHDGLAWNQGTHRQINYEAVNVFYRQMEGKKKYLLGPLPEELRQKPCRGIAVTSSGLDIGHYTIAEGSFTMPQWIIVGGDWADEPHLYASVRHFYDPLGLVKPYLTDQFWAHGVLYEAPGIDAKTWGLDHPDNPFSFRQGLTYYKLAMEVDDSVPLPPTLAPNHFKLNLNLAPVDHADQRSVYLALAYRALGEAMHMLGDMTQPAHVRNDSHPLDEPIETRIFSEHVRAAAADPFLDPRLTPLLASAGGTLQEPERLVREVASFTNSHFYSEDTIHDKASKIIPNNYDPLLAHAYPSPQFSDLRESATLVQGYLIKRRVKRYDGQGGAFDWTRVPMAQERLSFHWFDPDQSIWNDPLESAASYSGATGRYHIPNAYAPNQAKVLLPIAIHANADLMDMFFPTMELVSTFAEKGVEKGDAPSGAEYSRYVIEVETDMTHHQEQDVAWKAYGLAIEYTGPATLVIARDGKPVSRRALHFRKGRLEAIEKADGTLEKKKLRLYSTLGEHALTEEEEFYGIEDGQTAHVEIEAGTRRFKSEPFTYKKKDTTVVIQPPRIVTYEMAEGATQVTHEFEATARPDDAYRFVWDFGDGATFSEDLRPGVSSKISHTYTNLKAKDRFHPEVRLESTSGAALAKDAVTIDITEKEDVAEPAPATAEGGGRWMLTRTWQDILESSRFNTVNVQGTETSASIHISVKDRSATWVFDYGASWSPLPVSAAPREEVEILLKVDRAEGSTGPVWSCGLEIYDGRHKDHNYPPPKATFLASGFKWHSLWVAKDPKVTQTTYNLSFGKNPKKGDKQVVTVRFVGHGCGAAIANGAVHQYYEYTFQP</sequence>
<dbReference type="EMBL" id="FORX01000004">
    <property type="protein sequence ID" value="SFJ56543.1"/>
    <property type="molecule type" value="Genomic_DNA"/>
</dbReference>
<feature type="domain" description="PKD" evidence="2">
    <location>
        <begin position="569"/>
        <end position="627"/>
    </location>
</feature>
<name>A0A1I3SCJ3_9BACT</name>
<dbReference type="SUPFAM" id="SSF48537">
    <property type="entry name" value="Phospholipase C/P1 nuclease"/>
    <property type="match status" value="1"/>
</dbReference>
<dbReference type="PROSITE" id="PS50093">
    <property type="entry name" value="PKD"/>
    <property type="match status" value="1"/>
</dbReference>
<reference evidence="4" key="1">
    <citation type="submission" date="2016-10" db="EMBL/GenBank/DDBJ databases">
        <authorList>
            <person name="Varghese N."/>
            <person name="Submissions S."/>
        </authorList>
    </citation>
    <scope>NUCLEOTIDE SEQUENCE [LARGE SCALE GENOMIC DNA]</scope>
    <source>
        <strain evidence="4">DSM 5918</strain>
    </source>
</reference>
<dbReference type="AlphaFoldDB" id="A0A1I3SCJ3"/>
<accession>A0A1I3SCJ3</accession>
<organism evidence="3 4">
    <name type="scientific">Desulfomicrobium apsheronum</name>
    <dbReference type="NCBI Taxonomy" id="52560"/>
    <lineage>
        <taxon>Bacteria</taxon>
        <taxon>Pseudomonadati</taxon>
        <taxon>Thermodesulfobacteriota</taxon>
        <taxon>Desulfovibrionia</taxon>
        <taxon>Desulfovibrionales</taxon>
        <taxon>Desulfomicrobiaceae</taxon>
        <taxon>Desulfomicrobium</taxon>
    </lineage>
</organism>
<dbReference type="Gene3D" id="1.10.575.10">
    <property type="entry name" value="P1 Nuclease"/>
    <property type="match status" value="1"/>
</dbReference>
<evidence type="ECO:0000313" key="4">
    <source>
        <dbReference type="Proteomes" id="UP000198635"/>
    </source>
</evidence>
<evidence type="ECO:0000259" key="2">
    <source>
        <dbReference type="PROSITE" id="PS50093"/>
    </source>
</evidence>
<evidence type="ECO:0000256" key="1">
    <source>
        <dbReference type="SAM" id="SignalP"/>
    </source>
</evidence>
<dbReference type="GO" id="GO:0016788">
    <property type="term" value="F:hydrolase activity, acting on ester bonds"/>
    <property type="evidence" value="ECO:0007669"/>
    <property type="project" value="InterPro"/>
</dbReference>
<dbReference type="OrthoDB" id="5411299at2"/>
<dbReference type="STRING" id="52560.SAMN04488082_104115"/>
<dbReference type="Proteomes" id="UP000198635">
    <property type="component" value="Unassembled WGS sequence"/>
</dbReference>
<evidence type="ECO:0000313" key="3">
    <source>
        <dbReference type="EMBL" id="SFJ56543.1"/>
    </source>
</evidence>
<feature type="chain" id="PRO_5011578232" description="PKD domain-containing protein" evidence="1">
    <location>
        <begin position="26"/>
        <end position="846"/>
    </location>
</feature>
<dbReference type="InterPro" id="IPR000601">
    <property type="entry name" value="PKD_dom"/>
</dbReference>